<evidence type="ECO:0000259" key="4">
    <source>
        <dbReference type="SMART" id="SM00861"/>
    </source>
</evidence>
<dbReference type="Gene3D" id="3.40.50.970">
    <property type="match status" value="1"/>
</dbReference>
<evidence type="ECO:0000313" key="5">
    <source>
        <dbReference type="EMBL" id="KKS43284.1"/>
    </source>
</evidence>
<accession>A0A0G0Z3F2</accession>
<feature type="domain" description="Transketolase-like pyrimidine-binding" evidence="4">
    <location>
        <begin position="9"/>
        <end position="174"/>
    </location>
</feature>
<dbReference type="EMBL" id="LCDA01000001">
    <property type="protein sequence ID" value="KKS43284.1"/>
    <property type="molecule type" value="Genomic_DNA"/>
</dbReference>
<gene>
    <name evidence="5" type="ORF">UV06_C0001G0018</name>
</gene>
<comment type="caution">
    <text evidence="5">The sequence shown here is derived from an EMBL/GenBank/DDBJ whole genome shotgun (WGS) entry which is preliminary data.</text>
</comment>
<comment type="cofactor">
    <cofactor evidence="1">
        <name>thiamine diphosphate</name>
        <dbReference type="ChEBI" id="CHEBI:58937"/>
    </cofactor>
</comment>
<dbReference type="PANTHER" id="PTHR43825">
    <property type="entry name" value="PYRUVATE DEHYDROGENASE E1 COMPONENT"/>
    <property type="match status" value="1"/>
</dbReference>
<dbReference type="InterPro" id="IPR033248">
    <property type="entry name" value="Transketolase_C"/>
</dbReference>
<evidence type="ECO:0000313" key="6">
    <source>
        <dbReference type="Proteomes" id="UP000033854"/>
    </source>
</evidence>
<organism evidence="5 6">
    <name type="scientific">Candidatus Collierbacteria bacterium GW2011_GWA2_42_17</name>
    <dbReference type="NCBI Taxonomy" id="1618378"/>
    <lineage>
        <taxon>Bacteria</taxon>
        <taxon>Candidatus Collieribacteriota</taxon>
    </lineage>
</organism>
<evidence type="ECO:0000256" key="1">
    <source>
        <dbReference type="ARBA" id="ARBA00001964"/>
    </source>
</evidence>
<dbReference type="FunFam" id="3.40.50.970:FF:000129">
    <property type="entry name" value="Transketolase"/>
    <property type="match status" value="1"/>
</dbReference>
<evidence type="ECO:0000256" key="3">
    <source>
        <dbReference type="ARBA" id="ARBA00023052"/>
    </source>
</evidence>
<dbReference type="SMART" id="SM00861">
    <property type="entry name" value="Transket_pyr"/>
    <property type="match status" value="1"/>
</dbReference>
<dbReference type="InterPro" id="IPR009014">
    <property type="entry name" value="Transketo_C/PFOR_II"/>
</dbReference>
<dbReference type="SUPFAM" id="SSF52518">
    <property type="entry name" value="Thiamin diphosphate-binding fold (THDP-binding)"/>
    <property type="match status" value="1"/>
</dbReference>
<comment type="similarity">
    <text evidence="2">Belongs to the transketolase family.</text>
</comment>
<dbReference type="PANTHER" id="PTHR43825:SF1">
    <property type="entry name" value="TRANSKETOLASE-LIKE PYRIMIDINE-BINDING DOMAIN-CONTAINING PROTEIN"/>
    <property type="match status" value="1"/>
</dbReference>
<proteinExistence type="inferred from homology"/>
<name>A0A0G0Z3F2_9BACT</name>
<dbReference type="InterPro" id="IPR029061">
    <property type="entry name" value="THDP-binding"/>
</dbReference>
<dbReference type="Pfam" id="PF02780">
    <property type="entry name" value="Transketolase_C"/>
    <property type="match status" value="1"/>
</dbReference>
<reference evidence="5 6" key="1">
    <citation type="journal article" date="2015" name="Nature">
        <title>rRNA introns, odd ribosomes, and small enigmatic genomes across a large radiation of phyla.</title>
        <authorList>
            <person name="Brown C.T."/>
            <person name="Hug L.A."/>
            <person name="Thomas B.C."/>
            <person name="Sharon I."/>
            <person name="Castelle C.J."/>
            <person name="Singh A."/>
            <person name="Wilkins M.J."/>
            <person name="Williams K.H."/>
            <person name="Banfield J.F."/>
        </authorList>
    </citation>
    <scope>NUCLEOTIDE SEQUENCE [LARGE SCALE GENOMIC DNA]</scope>
</reference>
<keyword evidence="3" id="KW-0786">Thiamine pyrophosphate</keyword>
<dbReference type="CDD" id="cd07033">
    <property type="entry name" value="TPP_PYR_DXS_TK_like"/>
    <property type="match status" value="1"/>
</dbReference>
<sequence>MDIKLTDKKVTRDGMGEALIEIFQSNPNAIALSADIGAAFKLDVVKSICPDRYIECGICEQNMISVAAGMSYAGHEPICGSFAEFLPMRCLDQIRVSVCMNNANVIMIGGHAGLSYGGDGETIQAFEDISAIKSLPNLHIFVPSNANEAYEMTKLAFTIKAPVYLRITREIEQNFELENRTSLINNKIKSGEKIGIIGSGPFLYKSYLLAKMIDESTGINPNVYNLSYIKPYPVEFINTILSENKIIITLEDHQLSGGVGSIVTEVASENNPKPVLRFGINGRFGECGTREEIDKELGVDLDTLLKRSLQFIDKFLKFSN</sequence>
<dbReference type="AlphaFoldDB" id="A0A0G0Z3F2"/>
<dbReference type="Proteomes" id="UP000033854">
    <property type="component" value="Unassembled WGS sequence"/>
</dbReference>
<dbReference type="InterPro" id="IPR051157">
    <property type="entry name" value="PDH/Transketolase"/>
</dbReference>
<dbReference type="SUPFAM" id="SSF52922">
    <property type="entry name" value="TK C-terminal domain-like"/>
    <property type="match status" value="1"/>
</dbReference>
<dbReference type="InterPro" id="IPR005475">
    <property type="entry name" value="Transketolase-like_Pyr-bd"/>
</dbReference>
<dbReference type="Pfam" id="PF02779">
    <property type="entry name" value="Transket_pyr"/>
    <property type="match status" value="1"/>
</dbReference>
<evidence type="ECO:0000256" key="2">
    <source>
        <dbReference type="ARBA" id="ARBA00007131"/>
    </source>
</evidence>
<protein>
    <submittedName>
        <fullName evidence="5">Transketolase, pyridine binding domain protein</fullName>
    </submittedName>
</protein>
<dbReference type="Gene3D" id="3.40.50.920">
    <property type="match status" value="1"/>
</dbReference>